<dbReference type="GO" id="GO:0048487">
    <property type="term" value="F:beta-tubulin binding"/>
    <property type="evidence" value="ECO:0007669"/>
    <property type="project" value="InterPro"/>
</dbReference>
<dbReference type="GO" id="GO:0007023">
    <property type="term" value="P:post-chaperonin tubulin folding pathway"/>
    <property type="evidence" value="ECO:0007669"/>
    <property type="project" value="InterPro"/>
</dbReference>
<protein>
    <submittedName>
        <fullName evidence="1">Uncharacterized protein</fullName>
    </submittedName>
</protein>
<dbReference type="AlphaFoldDB" id="A0A059EYF5"/>
<dbReference type="EMBL" id="KK365220">
    <property type="protein sequence ID" value="KCZ79897.1"/>
    <property type="molecule type" value="Genomic_DNA"/>
</dbReference>
<dbReference type="SUPFAM" id="SSF46988">
    <property type="entry name" value="Tubulin chaperone cofactor A"/>
    <property type="match status" value="1"/>
</dbReference>
<sequence length="81" mass="9749">MKNSNNINDSALKRLIKDKEYYEKECKKIKEDLDLTTNDEYRMRFLKESLLENTKALTEVLKEIEFIEMGKKVRPDLDYDL</sequence>
<organism evidence="1 2">
    <name type="scientific">Anncaliia algerae PRA339</name>
    <dbReference type="NCBI Taxonomy" id="1288291"/>
    <lineage>
        <taxon>Eukaryota</taxon>
        <taxon>Fungi</taxon>
        <taxon>Fungi incertae sedis</taxon>
        <taxon>Microsporidia</taxon>
        <taxon>Tubulinosematoidea</taxon>
        <taxon>Tubulinosematidae</taxon>
        <taxon>Anncaliia</taxon>
    </lineage>
</organism>
<proteinExistence type="predicted"/>
<evidence type="ECO:0000313" key="1">
    <source>
        <dbReference type="EMBL" id="KCZ79897.1"/>
    </source>
</evidence>
<dbReference type="InterPro" id="IPR036126">
    <property type="entry name" value="TBCA_sf"/>
</dbReference>
<keyword evidence="2" id="KW-1185">Reference proteome</keyword>
<dbReference type="HOGENOM" id="CLU_2573434_0_0_1"/>
<evidence type="ECO:0000313" key="2">
    <source>
        <dbReference type="Proteomes" id="UP000030655"/>
    </source>
</evidence>
<dbReference type="Proteomes" id="UP000030655">
    <property type="component" value="Unassembled WGS sequence"/>
</dbReference>
<gene>
    <name evidence="1" type="ORF">H312_02699</name>
</gene>
<reference evidence="1 2" key="2">
    <citation type="submission" date="2014-03" db="EMBL/GenBank/DDBJ databases">
        <title>The Genome Sequence of Anncaliia algerae insect isolate PRA339.</title>
        <authorList>
            <consortium name="The Broad Institute Genome Sequencing Platform"/>
            <consortium name="The Broad Institute Genome Sequencing Center for Infectious Disease"/>
            <person name="Cuomo C."/>
            <person name="Becnel J."/>
            <person name="Sanscrainte N."/>
            <person name="Walker B."/>
            <person name="Young S.K."/>
            <person name="Zeng Q."/>
            <person name="Gargeya S."/>
            <person name="Fitzgerald M."/>
            <person name="Haas B."/>
            <person name="Abouelleil A."/>
            <person name="Alvarado L."/>
            <person name="Arachchi H.M."/>
            <person name="Berlin A.M."/>
            <person name="Chapman S.B."/>
            <person name="Dewar J."/>
            <person name="Goldberg J."/>
            <person name="Griggs A."/>
            <person name="Gujja S."/>
            <person name="Hansen M."/>
            <person name="Howarth C."/>
            <person name="Imamovic A."/>
            <person name="Larimer J."/>
            <person name="McCowan C."/>
            <person name="Murphy C."/>
            <person name="Neiman D."/>
            <person name="Pearson M."/>
            <person name="Priest M."/>
            <person name="Roberts A."/>
            <person name="Saif S."/>
            <person name="Shea T."/>
            <person name="Sisk P."/>
            <person name="Sykes S."/>
            <person name="Wortman J."/>
            <person name="Nusbaum C."/>
            <person name="Birren B."/>
        </authorList>
    </citation>
    <scope>NUCLEOTIDE SEQUENCE [LARGE SCALE GENOMIC DNA]</scope>
    <source>
        <strain evidence="1 2">PRA339</strain>
    </source>
</reference>
<name>A0A059EYF5_9MICR</name>
<reference evidence="2" key="1">
    <citation type="submission" date="2013-02" db="EMBL/GenBank/DDBJ databases">
        <authorList>
            <consortium name="The Broad Institute Genome Sequencing Platform"/>
            <person name="Cuomo C."/>
            <person name="Becnel J."/>
            <person name="Sanscrainte N."/>
            <person name="Walker B."/>
            <person name="Young S.K."/>
            <person name="Zeng Q."/>
            <person name="Gargeya S."/>
            <person name="Fitzgerald M."/>
            <person name="Haas B."/>
            <person name="Abouelleil A."/>
            <person name="Alvarado L."/>
            <person name="Arachchi H.M."/>
            <person name="Berlin A.M."/>
            <person name="Chapman S.B."/>
            <person name="Dewar J."/>
            <person name="Goldberg J."/>
            <person name="Griggs A."/>
            <person name="Gujja S."/>
            <person name="Hansen M."/>
            <person name="Howarth C."/>
            <person name="Imamovic A."/>
            <person name="Larimer J."/>
            <person name="McCowan C."/>
            <person name="Murphy C."/>
            <person name="Neiman D."/>
            <person name="Pearson M."/>
            <person name="Priest M."/>
            <person name="Roberts A."/>
            <person name="Saif S."/>
            <person name="Shea T."/>
            <person name="Sisk P."/>
            <person name="Sykes S."/>
            <person name="Wortman J."/>
            <person name="Nusbaum C."/>
            <person name="Birren B."/>
        </authorList>
    </citation>
    <scope>NUCLEOTIDE SEQUENCE [LARGE SCALE GENOMIC DNA]</scope>
    <source>
        <strain evidence="2">PRA339</strain>
    </source>
</reference>
<dbReference type="Gene3D" id="1.20.58.90">
    <property type="match status" value="1"/>
</dbReference>
<dbReference type="OrthoDB" id="10324937at2759"/>
<dbReference type="VEuPathDB" id="MicrosporidiaDB:H312_02699"/>
<dbReference type="GO" id="GO:0007021">
    <property type="term" value="P:tubulin complex assembly"/>
    <property type="evidence" value="ECO:0007669"/>
    <property type="project" value="InterPro"/>
</dbReference>
<accession>A0A059EYF5</accession>